<dbReference type="STRING" id="1077348.A0A2G8SQE5"/>
<reference evidence="4 5" key="1">
    <citation type="journal article" date="2015" name="Sci. Rep.">
        <title>Chromosome-level genome map provides insights into diverse defense mechanisms in the medicinal fungus Ganoderma sinense.</title>
        <authorList>
            <person name="Zhu Y."/>
            <person name="Xu J."/>
            <person name="Sun C."/>
            <person name="Zhou S."/>
            <person name="Xu H."/>
            <person name="Nelson D.R."/>
            <person name="Qian J."/>
            <person name="Song J."/>
            <person name="Luo H."/>
            <person name="Xiang L."/>
            <person name="Li Y."/>
            <person name="Xu Z."/>
            <person name="Ji A."/>
            <person name="Wang L."/>
            <person name="Lu S."/>
            <person name="Hayward A."/>
            <person name="Sun W."/>
            <person name="Li X."/>
            <person name="Schwartz D.C."/>
            <person name="Wang Y."/>
            <person name="Chen S."/>
        </authorList>
    </citation>
    <scope>NUCLEOTIDE SEQUENCE [LARGE SCALE GENOMIC DNA]</scope>
    <source>
        <strain evidence="4 5">ZZ0214-1</strain>
    </source>
</reference>
<dbReference type="OrthoDB" id="5987198at2759"/>
<dbReference type="Gene3D" id="1.10.510.10">
    <property type="entry name" value="Transferase(Phosphotransferase) domain 1"/>
    <property type="match status" value="1"/>
</dbReference>
<protein>
    <recommendedName>
        <fullName evidence="3">Protein kinase domain-containing protein</fullName>
    </recommendedName>
</protein>
<keyword evidence="5" id="KW-1185">Reference proteome</keyword>
<dbReference type="GO" id="GO:0005524">
    <property type="term" value="F:ATP binding"/>
    <property type="evidence" value="ECO:0007669"/>
    <property type="project" value="UniProtKB-KW"/>
</dbReference>
<dbReference type="SUPFAM" id="SSF56112">
    <property type="entry name" value="Protein kinase-like (PK-like)"/>
    <property type="match status" value="1"/>
</dbReference>
<dbReference type="EMBL" id="AYKW01000002">
    <property type="protein sequence ID" value="PIL35985.1"/>
    <property type="molecule type" value="Genomic_DNA"/>
</dbReference>
<proteinExistence type="predicted"/>
<dbReference type="SMART" id="SM00220">
    <property type="entry name" value="S_TKc"/>
    <property type="match status" value="1"/>
</dbReference>
<dbReference type="AlphaFoldDB" id="A0A2G8SQE5"/>
<evidence type="ECO:0000259" key="3">
    <source>
        <dbReference type="PROSITE" id="PS50011"/>
    </source>
</evidence>
<dbReference type="Proteomes" id="UP000230002">
    <property type="component" value="Unassembled WGS sequence"/>
</dbReference>
<dbReference type="InterPro" id="IPR011009">
    <property type="entry name" value="Kinase-like_dom_sf"/>
</dbReference>
<feature type="domain" description="Protein kinase" evidence="3">
    <location>
        <begin position="1"/>
        <end position="279"/>
    </location>
</feature>
<name>A0A2G8SQE5_9APHY</name>
<sequence length="298" mass="34979">MDATRTSDKETVLMKRVNTTVHPYELEIAQYFSTGPISADPRNHCCPIYEVLQDPTDENTIIMVMPHLRRYINPEFQTIGEAMEFFRQVFEGLQFIHEHHVAHRDCMTLNIMMDARPMYPNGFHPRDTFLTPDYSRFAKYYSRTRRPVKYYFTDFGISRKFEENDTNPTALPILSADRTIPEYQEDNTSARNPFPTDVYLLGNVIRKDFLEKYSNLAFMEPLIETMVSGDPTSRSTMPEVVERFRTVLANLSRWQLRARLVLSEDDGLDNALKDLHYLYFRLIPRFLLRIPPMPTPKA</sequence>
<keyword evidence="1" id="KW-0547">Nucleotide-binding</keyword>
<evidence type="ECO:0000313" key="5">
    <source>
        <dbReference type="Proteomes" id="UP000230002"/>
    </source>
</evidence>
<organism evidence="4 5">
    <name type="scientific">Ganoderma sinense ZZ0214-1</name>
    <dbReference type="NCBI Taxonomy" id="1077348"/>
    <lineage>
        <taxon>Eukaryota</taxon>
        <taxon>Fungi</taxon>
        <taxon>Dikarya</taxon>
        <taxon>Basidiomycota</taxon>
        <taxon>Agaricomycotina</taxon>
        <taxon>Agaricomycetes</taxon>
        <taxon>Polyporales</taxon>
        <taxon>Polyporaceae</taxon>
        <taxon>Ganoderma</taxon>
    </lineage>
</organism>
<gene>
    <name evidence="4" type="ORF">GSI_01645</name>
</gene>
<evidence type="ECO:0000256" key="2">
    <source>
        <dbReference type="ARBA" id="ARBA00022840"/>
    </source>
</evidence>
<keyword evidence="2" id="KW-0067">ATP-binding</keyword>
<dbReference type="PANTHER" id="PTHR24346">
    <property type="entry name" value="MAP/MICROTUBULE AFFINITY-REGULATING KINASE"/>
    <property type="match status" value="1"/>
</dbReference>
<evidence type="ECO:0000313" key="4">
    <source>
        <dbReference type="EMBL" id="PIL35985.1"/>
    </source>
</evidence>
<accession>A0A2G8SQE5</accession>
<evidence type="ECO:0000256" key="1">
    <source>
        <dbReference type="ARBA" id="ARBA00022741"/>
    </source>
</evidence>
<comment type="caution">
    <text evidence="4">The sequence shown here is derived from an EMBL/GenBank/DDBJ whole genome shotgun (WGS) entry which is preliminary data.</text>
</comment>
<dbReference type="PROSITE" id="PS50011">
    <property type="entry name" value="PROTEIN_KINASE_DOM"/>
    <property type="match status" value="1"/>
</dbReference>
<dbReference type="PANTHER" id="PTHR24346:SF30">
    <property type="entry name" value="MATERNAL EMBRYONIC LEUCINE ZIPPER KINASE"/>
    <property type="match status" value="1"/>
</dbReference>
<dbReference type="GO" id="GO:0035556">
    <property type="term" value="P:intracellular signal transduction"/>
    <property type="evidence" value="ECO:0007669"/>
    <property type="project" value="TreeGrafter"/>
</dbReference>
<dbReference type="GO" id="GO:0004674">
    <property type="term" value="F:protein serine/threonine kinase activity"/>
    <property type="evidence" value="ECO:0007669"/>
    <property type="project" value="TreeGrafter"/>
</dbReference>
<dbReference type="GO" id="GO:0005737">
    <property type="term" value="C:cytoplasm"/>
    <property type="evidence" value="ECO:0007669"/>
    <property type="project" value="TreeGrafter"/>
</dbReference>
<dbReference type="InterPro" id="IPR000719">
    <property type="entry name" value="Prot_kinase_dom"/>
</dbReference>